<comment type="caution">
    <text evidence="2">The sequence shown here is derived from an EMBL/GenBank/DDBJ whole genome shotgun (WGS) entry which is preliminary data.</text>
</comment>
<dbReference type="InterPro" id="IPR029068">
    <property type="entry name" value="Glyas_Bleomycin-R_OHBP_Dase"/>
</dbReference>
<dbReference type="RefSeq" id="WP_182167904.1">
    <property type="nucleotide sequence ID" value="NZ_JACFXV010000065.1"/>
</dbReference>
<dbReference type="CDD" id="cd07251">
    <property type="entry name" value="VOC_like"/>
    <property type="match status" value="1"/>
</dbReference>
<dbReference type="EMBL" id="JACFXV010000065">
    <property type="protein sequence ID" value="MBA5779076.1"/>
    <property type="molecule type" value="Genomic_DNA"/>
</dbReference>
<reference evidence="2 3" key="1">
    <citation type="submission" date="2020-07" db="EMBL/GenBank/DDBJ databases">
        <title>Stappia sp., F7233, whole genome shotgun sequencing project.</title>
        <authorList>
            <person name="Jiang S."/>
            <person name="Liu Z.W."/>
            <person name="Du Z.J."/>
        </authorList>
    </citation>
    <scope>NUCLEOTIDE SEQUENCE [LARGE SCALE GENOMIC DNA]</scope>
    <source>
        <strain evidence="2 3">F7233</strain>
    </source>
</reference>
<evidence type="ECO:0000313" key="3">
    <source>
        <dbReference type="Proteomes" id="UP000541109"/>
    </source>
</evidence>
<evidence type="ECO:0000313" key="2">
    <source>
        <dbReference type="EMBL" id="MBA5779076.1"/>
    </source>
</evidence>
<dbReference type="PANTHER" id="PTHR36503">
    <property type="entry name" value="BLR2520 PROTEIN"/>
    <property type="match status" value="1"/>
</dbReference>
<organism evidence="2 3">
    <name type="scientific">Stappia albiluteola</name>
    <dbReference type="NCBI Taxonomy" id="2758565"/>
    <lineage>
        <taxon>Bacteria</taxon>
        <taxon>Pseudomonadati</taxon>
        <taxon>Pseudomonadota</taxon>
        <taxon>Alphaproteobacteria</taxon>
        <taxon>Hyphomicrobiales</taxon>
        <taxon>Stappiaceae</taxon>
        <taxon>Stappia</taxon>
    </lineage>
</organism>
<gene>
    <name evidence="2" type="ORF">H2509_18255</name>
</gene>
<keyword evidence="3" id="KW-1185">Reference proteome</keyword>
<dbReference type="Proteomes" id="UP000541109">
    <property type="component" value="Unassembled WGS sequence"/>
</dbReference>
<feature type="domain" description="VOC" evidence="1">
    <location>
        <begin position="4"/>
        <end position="134"/>
    </location>
</feature>
<name>A0A839AJ32_9HYPH</name>
<dbReference type="SUPFAM" id="SSF54593">
    <property type="entry name" value="Glyoxalase/Bleomycin resistance protein/Dihydroxybiphenyl dioxygenase"/>
    <property type="match status" value="1"/>
</dbReference>
<accession>A0A839AJ32</accession>
<dbReference type="Gene3D" id="3.10.180.10">
    <property type="entry name" value="2,3-Dihydroxybiphenyl 1,2-Dioxygenase, domain 1"/>
    <property type="match status" value="1"/>
</dbReference>
<proteinExistence type="predicted"/>
<dbReference type="PROSITE" id="PS51819">
    <property type="entry name" value="VOC"/>
    <property type="match status" value="1"/>
</dbReference>
<dbReference type="PANTHER" id="PTHR36503:SF1">
    <property type="entry name" value="BLR2520 PROTEIN"/>
    <property type="match status" value="1"/>
</dbReference>
<sequence length="152" mass="16523">MEQRISLITLGVDDLAEARRFFEEGLGWKRAAMESDEVAFYQTGGTVLGLFGRKALAEDAGLHLNETEESDGGRGYKATSIAWNGRSEEEVDAAFVKAVKAGARPLKKPEKVFWGGYSGYVMMPGGHLLELAYNPFWPIGKDGSIELPPPAG</sequence>
<protein>
    <submittedName>
        <fullName evidence="2">VOC family protein</fullName>
    </submittedName>
</protein>
<dbReference type="InterPro" id="IPR004360">
    <property type="entry name" value="Glyas_Fos-R_dOase_dom"/>
</dbReference>
<evidence type="ECO:0000259" key="1">
    <source>
        <dbReference type="PROSITE" id="PS51819"/>
    </source>
</evidence>
<dbReference type="InterPro" id="IPR037523">
    <property type="entry name" value="VOC_core"/>
</dbReference>
<dbReference type="AlphaFoldDB" id="A0A839AJ32"/>
<dbReference type="Pfam" id="PF00903">
    <property type="entry name" value="Glyoxalase"/>
    <property type="match status" value="1"/>
</dbReference>